<dbReference type="RefSeq" id="WP_027845985.1">
    <property type="nucleotide sequence ID" value="NZ_LMTZ01000161.1"/>
</dbReference>
<dbReference type="AlphaFoldDB" id="A0A0V7ZD85"/>
<evidence type="ECO:0000313" key="2">
    <source>
        <dbReference type="Proteomes" id="UP000053372"/>
    </source>
</evidence>
<dbReference type="Proteomes" id="UP000053372">
    <property type="component" value="Unassembled WGS sequence"/>
</dbReference>
<gene>
    <name evidence="1" type="ORF">BC008_08745</name>
</gene>
<protein>
    <submittedName>
        <fullName evidence="1">Uncharacterized protein</fullName>
    </submittedName>
</protein>
<dbReference type="EMBL" id="LMTZ01000161">
    <property type="protein sequence ID" value="KST62246.1"/>
    <property type="molecule type" value="Genomic_DNA"/>
</dbReference>
<name>A0A0V7ZD85_9CYAN</name>
<keyword evidence="2" id="KW-1185">Reference proteome</keyword>
<proteinExistence type="predicted"/>
<evidence type="ECO:0000313" key="1">
    <source>
        <dbReference type="EMBL" id="KST62246.1"/>
    </source>
</evidence>
<organism evidence="1 2">
    <name type="scientific">Mastigocoleus testarum BC008</name>
    <dbReference type="NCBI Taxonomy" id="371196"/>
    <lineage>
        <taxon>Bacteria</taxon>
        <taxon>Bacillati</taxon>
        <taxon>Cyanobacteriota</taxon>
        <taxon>Cyanophyceae</taxon>
        <taxon>Nostocales</taxon>
        <taxon>Hapalosiphonaceae</taxon>
        <taxon>Mastigocoleus</taxon>
    </lineage>
</organism>
<accession>A0A0V7ZD85</accession>
<reference evidence="1 2" key="1">
    <citation type="journal article" date="2015" name="Genome Announc.">
        <title>Draft Genome of the Euendolithic (true boring) Cyanobacterium Mastigocoleus testarum strain BC008.</title>
        <authorList>
            <person name="Guida B.S."/>
            <person name="Garcia-Pichel F."/>
        </authorList>
    </citation>
    <scope>NUCLEOTIDE SEQUENCE [LARGE SCALE GENOMIC DNA]</scope>
    <source>
        <strain evidence="1 2">BC008</strain>
    </source>
</reference>
<sequence>MDNLQLAAGNTQLLLDCLELNDIEALQYLLDCLSPDQKQAVKSVLTNEQYQQIHQALKLYKLKKNLKVGDCIVCHPTRLHFHNNWLVEARVKSIGFSGKKFTCTVSYLDQNRKQRIGKIFQADWILRKADKYLHFGNSG</sequence>
<comment type="caution">
    <text evidence="1">The sequence shown here is derived from an EMBL/GenBank/DDBJ whole genome shotgun (WGS) entry which is preliminary data.</text>
</comment>